<feature type="region of interest" description="Disordered" evidence="1">
    <location>
        <begin position="279"/>
        <end position="300"/>
    </location>
</feature>
<name>F2UPW5_SALR5</name>
<dbReference type="RefSeq" id="XP_004988898.1">
    <property type="nucleotide sequence ID" value="XM_004988841.1"/>
</dbReference>
<feature type="region of interest" description="Disordered" evidence="1">
    <location>
        <begin position="155"/>
        <end position="230"/>
    </location>
</feature>
<dbReference type="InParanoid" id="F2UPW5"/>
<evidence type="ECO:0000313" key="3">
    <source>
        <dbReference type="Proteomes" id="UP000007799"/>
    </source>
</evidence>
<dbReference type="EMBL" id="GL832987">
    <property type="protein sequence ID" value="EGD79670.1"/>
    <property type="molecule type" value="Genomic_DNA"/>
</dbReference>
<reference evidence="2" key="1">
    <citation type="submission" date="2009-08" db="EMBL/GenBank/DDBJ databases">
        <title>Annotation of Salpingoeca rosetta.</title>
        <authorList>
            <consortium name="The Broad Institute Genome Sequencing Platform"/>
            <person name="Russ C."/>
            <person name="Cuomo C."/>
            <person name="Burger G."/>
            <person name="Gray M.W."/>
            <person name="Holland P.W.H."/>
            <person name="King N."/>
            <person name="Lang F.B.F."/>
            <person name="Roger A.J."/>
            <person name="Ruiz-Trillo I."/>
            <person name="Young S.K."/>
            <person name="Zeng Q."/>
            <person name="Gargeya S."/>
            <person name="Alvarado L."/>
            <person name="Berlin A."/>
            <person name="Chapman S.B."/>
            <person name="Chen Z."/>
            <person name="Freedman E."/>
            <person name="Gellesch M."/>
            <person name="Goldberg J."/>
            <person name="Griggs A."/>
            <person name="Gujja S."/>
            <person name="Heilman E."/>
            <person name="Heiman D."/>
            <person name="Howarth C."/>
            <person name="Mehta T."/>
            <person name="Neiman D."/>
            <person name="Pearson M."/>
            <person name="Roberts A."/>
            <person name="Saif S."/>
            <person name="Shea T."/>
            <person name="Shenoy N."/>
            <person name="Sisk P."/>
            <person name="Stolte C."/>
            <person name="Sykes S."/>
            <person name="White J."/>
            <person name="Yandava C."/>
            <person name="Haas B."/>
            <person name="Nusbaum C."/>
            <person name="Birren B."/>
        </authorList>
    </citation>
    <scope>NUCLEOTIDE SEQUENCE [LARGE SCALE GENOMIC DNA]</scope>
    <source>
        <strain evidence="2">ATCC 50818</strain>
    </source>
</reference>
<accession>F2UPW5</accession>
<dbReference type="Proteomes" id="UP000007799">
    <property type="component" value="Unassembled WGS sequence"/>
</dbReference>
<feature type="compositionally biased region" description="Basic and acidic residues" evidence="1">
    <location>
        <begin position="157"/>
        <end position="183"/>
    </location>
</feature>
<keyword evidence="3" id="KW-1185">Reference proteome</keyword>
<dbReference type="STRING" id="946362.F2UPW5"/>
<evidence type="ECO:0000256" key="1">
    <source>
        <dbReference type="SAM" id="MobiDB-lite"/>
    </source>
</evidence>
<organism evidence="3">
    <name type="scientific">Salpingoeca rosetta (strain ATCC 50818 / BSB-021)</name>
    <dbReference type="NCBI Taxonomy" id="946362"/>
    <lineage>
        <taxon>Eukaryota</taxon>
        <taxon>Choanoflagellata</taxon>
        <taxon>Craspedida</taxon>
        <taxon>Salpingoecidae</taxon>
        <taxon>Salpingoeca</taxon>
    </lineage>
</organism>
<dbReference type="OrthoDB" id="27031at2759"/>
<protein>
    <submittedName>
        <fullName evidence="2">Uncharacterized protein</fullName>
    </submittedName>
</protein>
<gene>
    <name evidence="2" type="ORF">PTSG_10519</name>
</gene>
<dbReference type="GeneID" id="16069440"/>
<feature type="region of interest" description="Disordered" evidence="1">
    <location>
        <begin position="313"/>
        <end position="332"/>
    </location>
</feature>
<dbReference type="AlphaFoldDB" id="F2UPW5"/>
<evidence type="ECO:0000313" key="2">
    <source>
        <dbReference type="EMBL" id="EGD79670.1"/>
    </source>
</evidence>
<sequence>MLDGTLDCLSNLHFIHILQLFRVLTTLTFDRQRTAAAGLKTTRTRMLSQSNEELKRIGTTAAATVTCTWLALANDTNTSIDRDHLSSVLQVLHLIYVDKCVQPACSVATTLQHPRPAFCPSVVASVSSPSTNGDGGLTIDHRRRRPFGFRSLADPSRQARVEGAETPKRTFQHDNTRQHDCGLRRRTGAPQARETCPNFSSEYTRARSGQGHARGRQQKDAAGAVRDEAQAAVGDWRRVRGHDAPQDRRGDRVAEARCWNADLFMFLMSLQPFGMVGPVAGDGQPEPRGGSGGGGAARELDASPIGVGVQRQRAVPDGHGRTASPGWRPSPPTRLLGVVHAERPNPLPMPPHIHVLMELLFHGPHPGADAWMG</sequence>
<dbReference type="KEGG" id="sre:PTSG_10519"/>
<proteinExistence type="predicted"/>